<dbReference type="EMBL" id="VCAU01000017">
    <property type="protein sequence ID" value="KAF9891681.1"/>
    <property type="molecule type" value="Genomic_DNA"/>
</dbReference>
<proteinExistence type="predicted"/>
<dbReference type="AlphaFoldDB" id="A0AAD4CSB9"/>
<evidence type="ECO:0000313" key="2">
    <source>
        <dbReference type="Proteomes" id="UP001194746"/>
    </source>
</evidence>
<comment type="caution">
    <text evidence="1">The sequence shown here is derived from an EMBL/GenBank/DDBJ whole genome shotgun (WGS) entry which is preliminary data.</text>
</comment>
<name>A0AAD4CSB9_ASPNN</name>
<dbReference type="Proteomes" id="UP001194746">
    <property type="component" value="Unassembled WGS sequence"/>
</dbReference>
<reference evidence="1" key="1">
    <citation type="journal article" date="2019" name="Beilstein J. Org. Chem.">
        <title>Nanangenines: drimane sesquiterpenoids as the dominant metabolite cohort of a novel Australian fungus, Aspergillus nanangensis.</title>
        <authorList>
            <person name="Lacey H.J."/>
            <person name="Gilchrist C.L.M."/>
            <person name="Crombie A."/>
            <person name="Kalaitzis J.A."/>
            <person name="Vuong D."/>
            <person name="Rutledge P.J."/>
            <person name="Turner P."/>
            <person name="Pitt J.I."/>
            <person name="Lacey E."/>
            <person name="Chooi Y.H."/>
            <person name="Piggott A.M."/>
        </authorList>
    </citation>
    <scope>NUCLEOTIDE SEQUENCE</scope>
    <source>
        <strain evidence="1">MST-FP2251</strain>
    </source>
</reference>
<sequence>MFSPGLVRGMAAAPTAIKASLPIVICGKNPQVSSAVIAALHPDYTVAHSIQSPTAGVRDLPGFLRPGVGTEEQAATPVAVLIGGGYTDEDMKSMQDACRDGQPVVWLKVRPVDRDRSGPLPTFAEWGAEIGRRARDFLNQLRSQEQLGKDHTFYL</sequence>
<reference evidence="1" key="2">
    <citation type="submission" date="2020-02" db="EMBL/GenBank/DDBJ databases">
        <authorList>
            <person name="Gilchrist C.L.M."/>
            <person name="Chooi Y.-H."/>
        </authorList>
    </citation>
    <scope>NUCLEOTIDE SEQUENCE</scope>
    <source>
        <strain evidence="1">MST-FP2251</strain>
    </source>
</reference>
<keyword evidence="2" id="KW-1185">Reference proteome</keyword>
<evidence type="ECO:0000313" key="1">
    <source>
        <dbReference type="EMBL" id="KAF9891681.1"/>
    </source>
</evidence>
<organism evidence="1 2">
    <name type="scientific">Aspergillus nanangensis</name>
    <dbReference type="NCBI Taxonomy" id="2582783"/>
    <lineage>
        <taxon>Eukaryota</taxon>
        <taxon>Fungi</taxon>
        <taxon>Dikarya</taxon>
        <taxon>Ascomycota</taxon>
        <taxon>Pezizomycotina</taxon>
        <taxon>Eurotiomycetes</taxon>
        <taxon>Eurotiomycetidae</taxon>
        <taxon>Eurotiales</taxon>
        <taxon>Aspergillaceae</taxon>
        <taxon>Aspergillus</taxon>
        <taxon>Aspergillus subgen. Circumdati</taxon>
    </lineage>
</organism>
<gene>
    <name evidence="1" type="ORF">FE257_003693</name>
</gene>
<protein>
    <submittedName>
        <fullName evidence="1">Uncharacterized protein</fullName>
    </submittedName>
</protein>
<accession>A0AAD4CSB9</accession>